<dbReference type="GO" id="GO:0004015">
    <property type="term" value="F:adenosylmethionine-8-amino-7-oxononanoate transaminase activity"/>
    <property type="evidence" value="ECO:0007669"/>
    <property type="project" value="UniProtKB-EC"/>
</dbReference>
<dbReference type="InterPro" id="IPR049704">
    <property type="entry name" value="Aminotrans_3_PPA_site"/>
</dbReference>
<dbReference type="SUPFAM" id="SSF53383">
    <property type="entry name" value="PLP-dependent transferases"/>
    <property type="match status" value="1"/>
</dbReference>
<dbReference type="HAMAP" id="MF_00834">
    <property type="entry name" value="BioA"/>
    <property type="match status" value="1"/>
</dbReference>
<comment type="cofactor">
    <cofactor evidence="1 9">
        <name>pyridoxal 5'-phosphate</name>
        <dbReference type="ChEBI" id="CHEBI:597326"/>
    </cofactor>
</comment>
<dbReference type="Pfam" id="PF00202">
    <property type="entry name" value="Aminotran_3"/>
    <property type="match status" value="1"/>
</dbReference>
<evidence type="ECO:0000256" key="4">
    <source>
        <dbReference type="ARBA" id="ARBA00022679"/>
    </source>
</evidence>
<comment type="subunit">
    <text evidence="9">Homodimer.</text>
</comment>
<keyword evidence="9" id="KW-0963">Cytoplasm</keyword>
<evidence type="ECO:0000256" key="9">
    <source>
        <dbReference type="HAMAP-Rule" id="MF_00834"/>
    </source>
</evidence>
<dbReference type="Proteomes" id="UP001597264">
    <property type="component" value="Unassembled WGS sequence"/>
</dbReference>
<dbReference type="PIRSF" id="PIRSF000521">
    <property type="entry name" value="Transaminase_4ab_Lys_Orn"/>
    <property type="match status" value="1"/>
</dbReference>
<dbReference type="PROSITE" id="PS00600">
    <property type="entry name" value="AA_TRANSFER_CLASS_3"/>
    <property type="match status" value="1"/>
</dbReference>
<dbReference type="InterPro" id="IPR015422">
    <property type="entry name" value="PyrdxlP-dep_Trfase_small"/>
</dbReference>
<dbReference type="Gene3D" id="3.90.1150.10">
    <property type="entry name" value="Aspartate Aminotransferase, domain 1"/>
    <property type="match status" value="1"/>
</dbReference>
<keyword evidence="3 9" id="KW-0032">Aminotransferase</keyword>
<dbReference type="RefSeq" id="WP_230438081.1">
    <property type="nucleotide sequence ID" value="NZ_CP087715.1"/>
</dbReference>
<comment type="function">
    <text evidence="9">Catalyzes the transfer of the alpha-amino group from S-adenosyl-L-methionine (SAM) to 7-keto-8-aminopelargonic acid (KAPA) to form 7,8-diaminopelargonic acid (DAPA). It is the only aminotransferase known to utilize SAM as an amino donor.</text>
</comment>
<comment type="catalytic activity">
    <reaction evidence="8 9">
        <text>(8S)-8-amino-7-oxononanoate + S-adenosyl-L-methionine = S-adenosyl-4-methylsulfanyl-2-oxobutanoate + (7R,8S)-7,8-diammoniononanoate</text>
        <dbReference type="Rhea" id="RHEA:16861"/>
        <dbReference type="ChEBI" id="CHEBI:16490"/>
        <dbReference type="ChEBI" id="CHEBI:59789"/>
        <dbReference type="ChEBI" id="CHEBI:149468"/>
        <dbReference type="ChEBI" id="CHEBI:149469"/>
        <dbReference type="EC" id="2.6.1.62"/>
    </reaction>
</comment>
<feature type="binding site" evidence="9">
    <location>
        <position position="143"/>
    </location>
    <ligand>
        <name>substrate</name>
    </ligand>
</feature>
<comment type="similarity">
    <text evidence="9">Belongs to the class-III pyridoxal-phosphate-dependent aminotransferase family. BioA subfamily.</text>
</comment>
<feature type="modified residue" description="N6-(pyridoxal phosphate)lysine" evidence="9">
    <location>
        <position position="273"/>
    </location>
</feature>
<accession>A0ABW3UFK3</accession>
<feature type="binding site" evidence="9">
    <location>
        <position position="390"/>
    </location>
    <ligand>
        <name>substrate</name>
    </ligand>
</feature>
<proteinExistence type="inferred from homology"/>
<evidence type="ECO:0000256" key="8">
    <source>
        <dbReference type="ARBA" id="ARBA00048449"/>
    </source>
</evidence>
<evidence type="ECO:0000313" key="11">
    <source>
        <dbReference type="Proteomes" id="UP001597264"/>
    </source>
</evidence>
<dbReference type="EMBL" id="JBHTLR010000036">
    <property type="protein sequence ID" value="MFD1218456.1"/>
    <property type="molecule type" value="Genomic_DNA"/>
</dbReference>
<evidence type="ECO:0000256" key="6">
    <source>
        <dbReference type="ARBA" id="ARBA00022756"/>
    </source>
</evidence>
<dbReference type="InterPro" id="IPR005815">
    <property type="entry name" value="BioA"/>
</dbReference>
<comment type="caution">
    <text evidence="10">The sequence shown here is derived from an EMBL/GenBank/DDBJ whole genome shotgun (WGS) entry which is preliminary data.</text>
</comment>
<sequence>MMDLEFDKNHIWHPYSSLINPPPVYPIERAEGVRIYLEDGRGLIDGMSSWWSTLHGYNVPELNAAMQAQMEKMSHVMFGGLTHEPAIELSKKLVALTPEPLQKVFLADSGSVSVEVAIKMALQYWQSQSKPEKNRLLALRNGYHGDTFGAMATCDPVNGMHHLFASQLTQHLFAPAPQPSFDEPCTDHDIAELQQIIEQNHQQLAAVILEPIVQGAGGMRFYSPEYLRKVRTLCDQYDLLLIADEIATGFGRSGKMFACEHAGISPDILSVGKALTGGTMTMAATLCTDKVANGICNGEAGVFMHGPTFMGNPMACAVANASIELLLQRDWQRQVQSIEAQMKEELALLKNAAGVADVRVLGAIGVVEMQQPVDNRTLQESLIERGVWLRPFGKLVYTMPPYIIAPSDLTNLTSAMNETLSTL</sequence>
<feature type="binding site" evidence="9">
    <location>
        <position position="273"/>
    </location>
    <ligand>
        <name>substrate</name>
    </ligand>
</feature>
<evidence type="ECO:0000256" key="5">
    <source>
        <dbReference type="ARBA" id="ARBA00022691"/>
    </source>
</evidence>
<feature type="binding site" evidence="9">
    <location>
        <position position="244"/>
    </location>
    <ligand>
        <name>pyridoxal 5'-phosphate</name>
        <dbReference type="ChEBI" id="CHEBI:597326"/>
    </ligand>
</feature>
<dbReference type="InterPro" id="IPR015421">
    <property type="entry name" value="PyrdxlP-dep_Trfase_major"/>
</dbReference>
<organism evidence="10 11">
    <name type="scientific">Microbulbifer celer</name>
    <dbReference type="NCBI Taxonomy" id="435905"/>
    <lineage>
        <taxon>Bacteria</taxon>
        <taxon>Pseudomonadati</taxon>
        <taxon>Pseudomonadota</taxon>
        <taxon>Gammaproteobacteria</taxon>
        <taxon>Cellvibrionales</taxon>
        <taxon>Microbulbiferaceae</taxon>
        <taxon>Microbulbifer</taxon>
    </lineage>
</organism>
<evidence type="ECO:0000313" key="10">
    <source>
        <dbReference type="EMBL" id="MFD1218456.1"/>
    </source>
</evidence>
<evidence type="ECO:0000256" key="2">
    <source>
        <dbReference type="ARBA" id="ARBA00005063"/>
    </source>
</evidence>
<keyword evidence="4 9" id="KW-0808">Transferase</keyword>
<keyword evidence="6 9" id="KW-0093">Biotin biosynthesis</keyword>
<name>A0ABW3UFK3_9GAMM</name>
<dbReference type="CDD" id="cd00610">
    <property type="entry name" value="OAT_like"/>
    <property type="match status" value="1"/>
</dbReference>
<dbReference type="NCBIfam" id="TIGR00508">
    <property type="entry name" value="bioA"/>
    <property type="match status" value="1"/>
</dbReference>
<evidence type="ECO:0000256" key="7">
    <source>
        <dbReference type="ARBA" id="ARBA00022898"/>
    </source>
</evidence>
<dbReference type="PANTHER" id="PTHR42684:SF17">
    <property type="entry name" value="ADENOSYLMETHIONINE-8-AMINO-7-OXONONANOATE AMINOTRANSFERASE"/>
    <property type="match status" value="1"/>
</dbReference>
<keyword evidence="5 9" id="KW-0949">S-adenosyl-L-methionine</keyword>
<feature type="site" description="Participates in the substrate recognition with KAPA and in a stacking interaction with the adenine ring of SAM" evidence="9">
    <location>
        <position position="15"/>
    </location>
</feature>
<reference evidence="11" key="1">
    <citation type="journal article" date="2019" name="Int. J. Syst. Evol. Microbiol.">
        <title>The Global Catalogue of Microorganisms (GCM) 10K type strain sequencing project: providing services to taxonomists for standard genome sequencing and annotation.</title>
        <authorList>
            <consortium name="The Broad Institute Genomics Platform"/>
            <consortium name="The Broad Institute Genome Sequencing Center for Infectious Disease"/>
            <person name="Wu L."/>
            <person name="Ma J."/>
        </authorList>
    </citation>
    <scope>NUCLEOTIDE SEQUENCE [LARGE SCALE GENOMIC DNA]</scope>
    <source>
        <strain evidence="11">CCUG 54356</strain>
    </source>
</reference>
<feature type="binding site" evidence="9">
    <location>
        <position position="50"/>
    </location>
    <ligand>
        <name>substrate</name>
    </ligand>
</feature>
<gene>
    <name evidence="9 10" type="primary">bioA</name>
    <name evidence="10" type="ORF">ACFQ2X_17780</name>
</gene>
<dbReference type="NCBIfam" id="NF004624">
    <property type="entry name" value="PRK05964.1"/>
    <property type="match status" value="1"/>
</dbReference>
<dbReference type="InterPro" id="IPR015424">
    <property type="entry name" value="PyrdxlP-dep_Trfase"/>
</dbReference>
<evidence type="ECO:0000256" key="3">
    <source>
        <dbReference type="ARBA" id="ARBA00022576"/>
    </source>
</evidence>
<comment type="pathway">
    <text evidence="2 9">Cofactor biosynthesis; biotin biosynthesis; 7,8-diaminononanoate from 8-amino-7-oxononanoate (SAM route): step 1/1.</text>
</comment>
<evidence type="ECO:0000256" key="1">
    <source>
        <dbReference type="ARBA" id="ARBA00001933"/>
    </source>
</evidence>
<dbReference type="Gene3D" id="3.40.640.10">
    <property type="entry name" value="Type I PLP-dependent aspartate aminotransferase-like (Major domain)"/>
    <property type="match status" value="1"/>
</dbReference>
<dbReference type="EC" id="2.6.1.62" evidence="9"/>
<dbReference type="PANTHER" id="PTHR42684">
    <property type="entry name" value="ADENOSYLMETHIONINE-8-AMINO-7-OXONONANOATE AMINOTRANSFERASE"/>
    <property type="match status" value="1"/>
</dbReference>
<feature type="binding site" evidence="9">
    <location>
        <begin position="110"/>
        <end position="111"/>
    </location>
    <ligand>
        <name>pyridoxal 5'-phosphate</name>
        <dbReference type="ChEBI" id="CHEBI:597326"/>
    </ligand>
</feature>
<comment type="subcellular location">
    <subcellularLocation>
        <location evidence="9">Cytoplasm</location>
    </subcellularLocation>
</comment>
<keyword evidence="11" id="KW-1185">Reference proteome</keyword>
<dbReference type="NCBIfam" id="NF005940">
    <property type="entry name" value="PRK07986.1"/>
    <property type="match status" value="1"/>
</dbReference>
<feature type="binding site" evidence="9">
    <location>
        <begin position="307"/>
        <end position="308"/>
    </location>
    <ligand>
        <name>pyridoxal 5'-phosphate</name>
        <dbReference type="ChEBI" id="CHEBI:597326"/>
    </ligand>
</feature>
<keyword evidence="7 9" id="KW-0663">Pyridoxal phosphate</keyword>
<dbReference type="InterPro" id="IPR005814">
    <property type="entry name" value="Aminotrans_3"/>
</dbReference>
<protein>
    <recommendedName>
        <fullName evidence="9">Adenosylmethionine-8-amino-7-oxononanoate aminotransferase</fullName>
        <ecNumber evidence="9">2.6.1.62</ecNumber>
    </recommendedName>
    <alternativeName>
        <fullName evidence="9">7,8-diamino-pelargonic acid aminotransferase</fullName>
        <shortName evidence="9">DAPA AT</shortName>
        <shortName evidence="9">DAPA aminotransferase</shortName>
    </alternativeName>
    <alternativeName>
        <fullName evidence="9">7,8-diaminononanoate synthase</fullName>
        <shortName evidence="9">DANS</shortName>
    </alternativeName>
    <alternativeName>
        <fullName evidence="9">Diaminopelargonic acid synthase</fullName>
    </alternativeName>
</protein>
<feature type="binding site" evidence="9">
    <location>
        <position position="306"/>
    </location>
    <ligand>
        <name>substrate</name>
    </ligand>
</feature>